<protein>
    <submittedName>
        <fullName evidence="2">Proteophosphoglycan ppg4</fullName>
    </submittedName>
</protein>
<evidence type="ECO:0000313" key="2">
    <source>
        <dbReference type="EMBL" id="ESK95006.1"/>
    </source>
</evidence>
<name>V2XQ58_MONRO</name>
<feature type="compositionally biased region" description="Low complexity" evidence="1">
    <location>
        <begin position="21"/>
        <end position="33"/>
    </location>
</feature>
<evidence type="ECO:0000256" key="1">
    <source>
        <dbReference type="SAM" id="MobiDB-lite"/>
    </source>
</evidence>
<feature type="compositionally biased region" description="Low complexity" evidence="1">
    <location>
        <begin position="123"/>
        <end position="134"/>
    </location>
</feature>
<reference evidence="2 3" key="1">
    <citation type="journal article" date="2014" name="BMC Genomics">
        <title>Genome and secretome analysis of the hemibiotrophic fungal pathogen, Moniliophthora roreri, which causes frosty pod rot disease of cacao: mechanisms of the biotrophic and necrotrophic phases.</title>
        <authorList>
            <person name="Meinhardt L.W."/>
            <person name="Costa G.G.L."/>
            <person name="Thomazella D.P.T."/>
            <person name="Teixeira P.J.P.L."/>
            <person name="Carazzolle M.F."/>
            <person name="Schuster S.C."/>
            <person name="Carlson J.E."/>
            <person name="Guiltinan M.J."/>
            <person name="Mieczkowski P."/>
            <person name="Farmer A."/>
            <person name="Ramaraj T."/>
            <person name="Crozier J."/>
            <person name="Davis R.E."/>
            <person name="Shao J."/>
            <person name="Melnick R.L."/>
            <person name="Pereira G.A.G."/>
            <person name="Bailey B.A."/>
        </authorList>
    </citation>
    <scope>NUCLEOTIDE SEQUENCE [LARGE SCALE GENOMIC DNA]</scope>
    <source>
        <strain evidence="2 3">MCA 2997</strain>
    </source>
</reference>
<dbReference type="OrthoDB" id="2526979at2759"/>
<dbReference type="HOGENOM" id="CLU_078306_0_0_1"/>
<evidence type="ECO:0000313" key="3">
    <source>
        <dbReference type="Proteomes" id="UP000017559"/>
    </source>
</evidence>
<keyword evidence="3" id="KW-1185">Reference proteome</keyword>
<dbReference type="STRING" id="1381753.V2XQ58"/>
<sequence length="210" mass="22670">MSYESPQSPRPPTHRRTRRASLLSLPPITTSSSPFAITSVKRTEAFGAFTPTSSAFSSLLCMAAPSLPITSLPSKRVARRRVRSIFHLSTSSDTEDESDNGPPSPKSSVPSFSRTSSYDHPVSSITSPASSSSATLFDDANSLIKPAPKTDLDPILAALEKRSKFCTLKARCATCGKQGSDFPRCGRCGELWCSRECRLAGGKRHVCKRT</sequence>
<feature type="compositionally biased region" description="Low complexity" evidence="1">
    <location>
        <begin position="106"/>
        <end position="116"/>
    </location>
</feature>
<organism evidence="2 3">
    <name type="scientific">Moniliophthora roreri (strain MCA 2997)</name>
    <name type="common">Cocoa frosty pod rot fungus</name>
    <name type="synonym">Crinipellis roreri</name>
    <dbReference type="NCBI Taxonomy" id="1381753"/>
    <lineage>
        <taxon>Eukaryota</taxon>
        <taxon>Fungi</taxon>
        <taxon>Dikarya</taxon>
        <taxon>Basidiomycota</taxon>
        <taxon>Agaricomycotina</taxon>
        <taxon>Agaricomycetes</taxon>
        <taxon>Agaricomycetidae</taxon>
        <taxon>Agaricales</taxon>
        <taxon>Marasmiineae</taxon>
        <taxon>Marasmiaceae</taxon>
        <taxon>Moniliophthora</taxon>
    </lineage>
</organism>
<proteinExistence type="predicted"/>
<gene>
    <name evidence="2" type="ORF">Moror_14011</name>
</gene>
<accession>V2XQ58</accession>
<feature type="region of interest" description="Disordered" evidence="1">
    <location>
        <begin position="1"/>
        <end position="33"/>
    </location>
</feature>
<dbReference type="KEGG" id="mrr:Moror_14011"/>
<dbReference type="AlphaFoldDB" id="V2XQ58"/>
<dbReference type="EMBL" id="AWSO01000117">
    <property type="protein sequence ID" value="ESK95006.1"/>
    <property type="molecule type" value="Genomic_DNA"/>
</dbReference>
<dbReference type="Proteomes" id="UP000017559">
    <property type="component" value="Unassembled WGS sequence"/>
</dbReference>
<comment type="caution">
    <text evidence="2">The sequence shown here is derived from an EMBL/GenBank/DDBJ whole genome shotgun (WGS) entry which is preliminary data.</text>
</comment>
<feature type="region of interest" description="Disordered" evidence="1">
    <location>
        <begin position="88"/>
        <end position="134"/>
    </location>
</feature>